<protein>
    <recommendedName>
        <fullName evidence="9">DNA polymerase III beta sliding clamp central domain-containing protein</fullName>
    </recommendedName>
</protein>
<dbReference type="InterPro" id="IPR001001">
    <property type="entry name" value="DNA_polIII_beta"/>
</dbReference>
<keyword evidence="8" id="KW-0238">DNA-binding</keyword>
<keyword evidence="3" id="KW-0963">Cytoplasm</keyword>
<gene>
    <name evidence="10" type="ORF">P9271_02640</name>
</gene>
<sequence length="299" mass="32952">MAELELKVNALPSDEDITVQLNGNLLYLRWGRNSKIVCEILAETAPLIEIPKTVETIVWKPGVLQAYARTLPAFAAKTGSSNGNNNPVITGVHFSKEKDTGETYVRATNQYRAVTVKSPMTEWFEGVSFSIPTESLQGLADILSADGEVTIGMNEAKTLLVFKSGLTTAVTRVLVGVFPDIDNGYADYSANTKWIFDRMELIDLCKRARQLSQSRPALTIRSENSKVTAELDSVLTQQIGAVAEGEVFNFKVDAEYIELAASLFRTEEVQILFKNESSPLTIVCEETDHIKALIGQIKK</sequence>
<evidence type="ECO:0000256" key="5">
    <source>
        <dbReference type="ARBA" id="ARBA00022695"/>
    </source>
</evidence>
<accession>A0ABU6NTN0</accession>
<evidence type="ECO:0000256" key="4">
    <source>
        <dbReference type="ARBA" id="ARBA00022679"/>
    </source>
</evidence>
<keyword evidence="4" id="KW-0808">Transferase</keyword>
<dbReference type="InterPro" id="IPR046938">
    <property type="entry name" value="DNA_clamp_sf"/>
</dbReference>
<comment type="subcellular location">
    <subcellularLocation>
        <location evidence="1">Cytoplasm</location>
    </subcellularLocation>
</comment>
<evidence type="ECO:0000313" key="11">
    <source>
        <dbReference type="Proteomes" id="UP001342826"/>
    </source>
</evidence>
<comment type="caution">
    <text evidence="10">The sequence shown here is derived from an EMBL/GenBank/DDBJ whole genome shotgun (WGS) entry which is preliminary data.</text>
</comment>
<keyword evidence="6" id="KW-0235">DNA replication</keyword>
<dbReference type="PANTHER" id="PTHR30478">
    <property type="entry name" value="DNA POLYMERASE III SUBUNIT BETA"/>
    <property type="match status" value="1"/>
</dbReference>
<dbReference type="InterPro" id="IPR022637">
    <property type="entry name" value="DNA_polIII_beta_cen"/>
</dbReference>
<dbReference type="Gene3D" id="3.10.150.10">
    <property type="entry name" value="DNA Polymerase III, subunit A, domain 2"/>
    <property type="match status" value="1"/>
</dbReference>
<dbReference type="Proteomes" id="UP001342826">
    <property type="component" value="Unassembled WGS sequence"/>
</dbReference>
<evidence type="ECO:0000256" key="1">
    <source>
        <dbReference type="ARBA" id="ARBA00004496"/>
    </source>
</evidence>
<dbReference type="RefSeq" id="WP_328014835.1">
    <property type="nucleotide sequence ID" value="NZ_JARTFS010000002.1"/>
</dbReference>
<proteinExistence type="inferred from homology"/>
<feature type="domain" description="DNA polymerase III beta sliding clamp central" evidence="9">
    <location>
        <begin position="82"/>
        <end position="180"/>
    </location>
</feature>
<keyword evidence="7" id="KW-0239">DNA-directed DNA polymerase</keyword>
<keyword evidence="11" id="KW-1185">Reference proteome</keyword>
<organism evidence="10 11">
    <name type="scientific">Metabacillus fastidiosus</name>
    <dbReference type="NCBI Taxonomy" id="1458"/>
    <lineage>
        <taxon>Bacteria</taxon>
        <taxon>Bacillati</taxon>
        <taxon>Bacillota</taxon>
        <taxon>Bacilli</taxon>
        <taxon>Bacillales</taxon>
        <taxon>Bacillaceae</taxon>
        <taxon>Metabacillus</taxon>
    </lineage>
</organism>
<dbReference type="Gene3D" id="3.70.10.10">
    <property type="match status" value="1"/>
</dbReference>
<evidence type="ECO:0000313" key="10">
    <source>
        <dbReference type="EMBL" id="MED4400255.1"/>
    </source>
</evidence>
<evidence type="ECO:0000256" key="8">
    <source>
        <dbReference type="ARBA" id="ARBA00023125"/>
    </source>
</evidence>
<evidence type="ECO:0000256" key="7">
    <source>
        <dbReference type="ARBA" id="ARBA00022932"/>
    </source>
</evidence>
<name>A0ABU6NTN0_9BACI</name>
<evidence type="ECO:0000259" key="9">
    <source>
        <dbReference type="Pfam" id="PF02767"/>
    </source>
</evidence>
<evidence type="ECO:0000256" key="6">
    <source>
        <dbReference type="ARBA" id="ARBA00022705"/>
    </source>
</evidence>
<comment type="similarity">
    <text evidence="2">Belongs to the beta sliding clamp family.</text>
</comment>
<dbReference type="EMBL" id="JARTFS010000002">
    <property type="protein sequence ID" value="MED4400255.1"/>
    <property type="molecule type" value="Genomic_DNA"/>
</dbReference>
<reference evidence="10 11" key="1">
    <citation type="submission" date="2023-03" db="EMBL/GenBank/DDBJ databases">
        <title>Bacillus Genome Sequencing.</title>
        <authorList>
            <person name="Dunlap C."/>
        </authorList>
    </citation>
    <scope>NUCLEOTIDE SEQUENCE [LARGE SCALE GENOMIC DNA]</scope>
    <source>
        <strain evidence="10 11">NRS-1717</strain>
    </source>
</reference>
<keyword evidence="5" id="KW-0548">Nucleotidyltransferase</keyword>
<dbReference type="PANTHER" id="PTHR30478:SF0">
    <property type="entry name" value="BETA SLIDING CLAMP"/>
    <property type="match status" value="1"/>
</dbReference>
<evidence type="ECO:0000256" key="3">
    <source>
        <dbReference type="ARBA" id="ARBA00022490"/>
    </source>
</evidence>
<dbReference type="SUPFAM" id="SSF55979">
    <property type="entry name" value="DNA clamp"/>
    <property type="match status" value="2"/>
</dbReference>
<evidence type="ECO:0000256" key="2">
    <source>
        <dbReference type="ARBA" id="ARBA00010752"/>
    </source>
</evidence>
<dbReference type="Pfam" id="PF02767">
    <property type="entry name" value="DNA_pol3_beta_2"/>
    <property type="match status" value="1"/>
</dbReference>